<evidence type="ECO:0000313" key="1">
    <source>
        <dbReference type="EMBL" id="KDQ51815.1"/>
    </source>
</evidence>
<dbReference type="HOGENOM" id="CLU_2441163_0_0_1"/>
<name>A0A067PD87_9AGAM</name>
<proteinExistence type="predicted"/>
<reference evidence="2" key="1">
    <citation type="journal article" date="2014" name="Proc. Natl. Acad. Sci. U.S.A.">
        <title>Extensive sampling of basidiomycete genomes demonstrates inadequacy of the white-rot/brown-rot paradigm for wood decay fungi.</title>
        <authorList>
            <person name="Riley R."/>
            <person name="Salamov A.A."/>
            <person name="Brown D.W."/>
            <person name="Nagy L.G."/>
            <person name="Floudas D."/>
            <person name="Held B.W."/>
            <person name="Levasseur A."/>
            <person name="Lombard V."/>
            <person name="Morin E."/>
            <person name="Otillar R."/>
            <person name="Lindquist E.A."/>
            <person name="Sun H."/>
            <person name="LaButti K.M."/>
            <person name="Schmutz J."/>
            <person name="Jabbour D."/>
            <person name="Luo H."/>
            <person name="Baker S.E."/>
            <person name="Pisabarro A.G."/>
            <person name="Walton J.D."/>
            <person name="Blanchette R.A."/>
            <person name="Henrissat B."/>
            <person name="Martin F."/>
            <person name="Cullen D."/>
            <person name="Hibbett D.S."/>
            <person name="Grigoriev I.V."/>
        </authorList>
    </citation>
    <scope>NUCLEOTIDE SEQUENCE [LARGE SCALE GENOMIC DNA]</scope>
    <source>
        <strain evidence="2">MUCL 33604</strain>
    </source>
</reference>
<accession>A0A067PD87</accession>
<dbReference type="EMBL" id="KL197745">
    <property type="protein sequence ID" value="KDQ51815.1"/>
    <property type="molecule type" value="Genomic_DNA"/>
</dbReference>
<dbReference type="Proteomes" id="UP000027265">
    <property type="component" value="Unassembled WGS sequence"/>
</dbReference>
<keyword evidence="2" id="KW-1185">Reference proteome</keyword>
<protein>
    <submittedName>
        <fullName evidence="1">Uncharacterized protein</fullName>
    </submittedName>
</protein>
<dbReference type="InParanoid" id="A0A067PD87"/>
<evidence type="ECO:0000313" key="2">
    <source>
        <dbReference type="Proteomes" id="UP000027265"/>
    </source>
</evidence>
<organism evidence="1 2">
    <name type="scientific">Jaapia argillacea MUCL 33604</name>
    <dbReference type="NCBI Taxonomy" id="933084"/>
    <lineage>
        <taxon>Eukaryota</taxon>
        <taxon>Fungi</taxon>
        <taxon>Dikarya</taxon>
        <taxon>Basidiomycota</taxon>
        <taxon>Agaricomycotina</taxon>
        <taxon>Agaricomycetes</taxon>
        <taxon>Agaricomycetidae</taxon>
        <taxon>Jaapiales</taxon>
        <taxon>Jaapiaceae</taxon>
        <taxon>Jaapia</taxon>
    </lineage>
</organism>
<sequence>MRQAMGALVALLLGIDSQGRVSEKLTSAGFFPVPVISAMLGGRTFALLHICGSRRRIDKFDVHPLQHPASIDHGLLTLSSRMAISKPSDA</sequence>
<dbReference type="AlphaFoldDB" id="A0A067PD87"/>
<gene>
    <name evidence="1" type="ORF">JAAARDRAFT_62329</name>
</gene>